<evidence type="ECO:0000256" key="3">
    <source>
        <dbReference type="ARBA" id="ARBA00023015"/>
    </source>
</evidence>
<accession>A0A1Y2D9M7</accession>
<evidence type="ECO:0000256" key="2">
    <source>
        <dbReference type="ARBA" id="ARBA00022723"/>
    </source>
</evidence>
<reference evidence="9 10" key="1">
    <citation type="submission" date="2016-07" db="EMBL/GenBank/DDBJ databases">
        <title>Pervasive Adenine N6-methylation of Active Genes in Fungi.</title>
        <authorList>
            <consortium name="DOE Joint Genome Institute"/>
            <person name="Mondo S.J."/>
            <person name="Dannebaum R.O."/>
            <person name="Kuo R.C."/>
            <person name="Labutti K."/>
            <person name="Haridas S."/>
            <person name="Kuo A."/>
            <person name="Salamov A."/>
            <person name="Ahrendt S.R."/>
            <person name="Lipzen A."/>
            <person name="Sullivan W."/>
            <person name="Andreopoulos W.B."/>
            <person name="Clum A."/>
            <person name="Lindquist E."/>
            <person name="Daum C."/>
            <person name="Ramamoorthy G.K."/>
            <person name="Gryganskyi A."/>
            <person name="Culley D."/>
            <person name="Magnuson J.K."/>
            <person name="James T.Y."/>
            <person name="O'Malley M.A."/>
            <person name="Stajich J.E."/>
            <person name="Spatafora J.W."/>
            <person name="Visel A."/>
            <person name="Grigoriev I.V."/>
        </authorList>
    </citation>
    <scope>NUCLEOTIDE SEQUENCE [LARGE SCALE GENOMIC DNA]</scope>
    <source>
        <strain evidence="9 10">CBS 129021</strain>
    </source>
</reference>
<dbReference type="Pfam" id="PF04082">
    <property type="entry name" value="Fungal_trans"/>
    <property type="match status" value="1"/>
</dbReference>
<dbReference type="Gene3D" id="4.10.240.10">
    <property type="entry name" value="Zn(2)-C6 fungal-type DNA-binding domain"/>
    <property type="match status" value="1"/>
</dbReference>
<comment type="caution">
    <text evidence="9">The sequence shown here is derived from an EMBL/GenBank/DDBJ whole genome shotgun (WGS) entry which is preliminary data.</text>
</comment>
<protein>
    <recommendedName>
        <fullName evidence="8">Zn(2)-C6 fungal-type domain-containing protein</fullName>
    </recommendedName>
</protein>
<evidence type="ECO:0000313" key="10">
    <source>
        <dbReference type="Proteomes" id="UP000193689"/>
    </source>
</evidence>
<dbReference type="GO" id="GO:0000976">
    <property type="term" value="F:transcription cis-regulatory region binding"/>
    <property type="evidence" value="ECO:0007669"/>
    <property type="project" value="TreeGrafter"/>
</dbReference>
<dbReference type="PANTHER" id="PTHR31845:SF10">
    <property type="entry name" value="ZN(II)2CYS6 TRANSCRIPTION FACTOR (EUROFUNG)"/>
    <property type="match status" value="1"/>
</dbReference>
<dbReference type="PROSITE" id="PS50048">
    <property type="entry name" value="ZN2_CY6_FUNGAL_2"/>
    <property type="match status" value="1"/>
</dbReference>
<evidence type="ECO:0000256" key="1">
    <source>
        <dbReference type="ARBA" id="ARBA00004123"/>
    </source>
</evidence>
<dbReference type="PANTHER" id="PTHR31845">
    <property type="entry name" value="FINGER DOMAIN PROTEIN, PUTATIVE-RELATED"/>
    <property type="match status" value="1"/>
</dbReference>
<dbReference type="GeneID" id="63773994"/>
<dbReference type="InterPro" id="IPR036864">
    <property type="entry name" value="Zn2-C6_fun-type_DNA-bd_sf"/>
</dbReference>
<name>A0A1Y2D9M7_9PEZI</name>
<dbReference type="GO" id="GO:0005634">
    <property type="term" value="C:nucleus"/>
    <property type="evidence" value="ECO:0007669"/>
    <property type="project" value="UniProtKB-SubCell"/>
</dbReference>
<keyword evidence="4" id="KW-0238">DNA-binding</keyword>
<organism evidence="9 10">
    <name type="scientific">Pseudomassariella vexata</name>
    <dbReference type="NCBI Taxonomy" id="1141098"/>
    <lineage>
        <taxon>Eukaryota</taxon>
        <taxon>Fungi</taxon>
        <taxon>Dikarya</taxon>
        <taxon>Ascomycota</taxon>
        <taxon>Pezizomycotina</taxon>
        <taxon>Sordariomycetes</taxon>
        <taxon>Xylariomycetidae</taxon>
        <taxon>Amphisphaeriales</taxon>
        <taxon>Pseudomassariaceae</taxon>
        <taxon>Pseudomassariella</taxon>
    </lineage>
</organism>
<dbReference type="SUPFAM" id="SSF57701">
    <property type="entry name" value="Zn2/Cys6 DNA-binding domain"/>
    <property type="match status" value="1"/>
</dbReference>
<evidence type="ECO:0000256" key="5">
    <source>
        <dbReference type="ARBA" id="ARBA00023163"/>
    </source>
</evidence>
<evidence type="ECO:0000313" key="9">
    <source>
        <dbReference type="EMBL" id="ORY55884.1"/>
    </source>
</evidence>
<keyword evidence="6" id="KW-0539">Nucleus</keyword>
<proteinExistence type="predicted"/>
<dbReference type="CDD" id="cd12148">
    <property type="entry name" value="fungal_TF_MHR"/>
    <property type="match status" value="1"/>
</dbReference>
<comment type="subcellular location">
    <subcellularLocation>
        <location evidence="1">Nucleus</location>
    </subcellularLocation>
</comment>
<evidence type="ECO:0000259" key="8">
    <source>
        <dbReference type="PROSITE" id="PS50048"/>
    </source>
</evidence>
<dbReference type="EMBL" id="MCFJ01000025">
    <property type="protein sequence ID" value="ORY55884.1"/>
    <property type="molecule type" value="Genomic_DNA"/>
</dbReference>
<dbReference type="InterPro" id="IPR051089">
    <property type="entry name" value="prtT"/>
</dbReference>
<dbReference type="GO" id="GO:0006351">
    <property type="term" value="P:DNA-templated transcription"/>
    <property type="evidence" value="ECO:0007669"/>
    <property type="project" value="InterPro"/>
</dbReference>
<keyword evidence="3" id="KW-0805">Transcription regulation</keyword>
<keyword evidence="2" id="KW-0479">Metal-binding</keyword>
<feature type="domain" description="Zn(2)-C6 fungal-type" evidence="8">
    <location>
        <begin position="17"/>
        <end position="49"/>
    </location>
</feature>
<dbReference type="RefSeq" id="XP_040709836.1">
    <property type="nucleotide sequence ID" value="XM_040857782.1"/>
</dbReference>
<dbReference type="GO" id="GO:0008270">
    <property type="term" value="F:zinc ion binding"/>
    <property type="evidence" value="ECO:0007669"/>
    <property type="project" value="InterPro"/>
</dbReference>
<feature type="region of interest" description="Disordered" evidence="7">
    <location>
        <begin position="542"/>
        <end position="577"/>
    </location>
</feature>
<dbReference type="PROSITE" id="PS00463">
    <property type="entry name" value="ZN2_CY6_FUNGAL_1"/>
    <property type="match status" value="1"/>
</dbReference>
<keyword evidence="10" id="KW-1185">Reference proteome</keyword>
<dbReference type="AlphaFoldDB" id="A0A1Y2D9M7"/>
<evidence type="ECO:0000256" key="7">
    <source>
        <dbReference type="SAM" id="MobiDB-lite"/>
    </source>
</evidence>
<evidence type="ECO:0000256" key="6">
    <source>
        <dbReference type="ARBA" id="ARBA00023242"/>
    </source>
</evidence>
<evidence type="ECO:0000256" key="4">
    <source>
        <dbReference type="ARBA" id="ARBA00023125"/>
    </source>
</evidence>
<feature type="compositionally biased region" description="Polar residues" evidence="7">
    <location>
        <begin position="542"/>
        <end position="552"/>
    </location>
</feature>
<dbReference type="InterPro" id="IPR001138">
    <property type="entry name" value="Zn2Cys6_DnaBD"/>
</dbReference>
<dbReference type="STRING" id="1141098.A0A1Y2D9M7"/>
<sequence>MDKPRSAASSIAKWGAACAACATAKAKCIRSVERPGAKCDRCERLDKECLDQVHKPRKKRQSKPSKTAQLEERLNSLVELIKASNSGGIPASTRTVPSITEDTSCIPTNADSTPSVQHGGSVTCNISTPSTYSSVEPPRTVPTTYNQYAPPRCICRAPVGEAPLPVESDETLLSIFVTKLSPQYPFVVLRPGISAQELESTRPFLFATIRMVASVRHLSSMRAQSYPIMKHISENMLMGSQRSLELLQAILLVVGWYHYHCMMHSQLNNLTALANSLAADMGLNRSPELQERTRILVLNPEQPKARTNDERRALCGVWYINSVVSLAFQRVETLTFTPYMKQCVQDLETDREYETDVLLVQLVRIQHLSDRIAQVHAKDQHHDDLPGIPRAPLTAYLNAFQTELDKYKAQIPRHLRSQKILLAHLHTATLRLWEPPIVDPALMHNLSNSFTSMSIGAASTLDVFYRSNAAIKTWFEFWLSIEATDYFYVPMAAFSQLIVAITMISRWAKLSSLDPPPSSSSSTSNSNASAQQGASLASRSVFQGLSDPSSKPNLKPLVSSSSSRFGSRSGGSPSSAEIEATIPATQRSDPTFPAAIASIQQHILSQPELHIDVIGVLGALVSRFEEARAEISALQARTTRGVGGAEGVGIEDWDDNIWDLAAKKISVTRLKLERWAEIVGTLGGEGLLARNGEYATGPAGTRAGPMEGVEVAEAAAGAGASAGLSMGAHPHQHQQDGGTGGWQYNNIFANDLFEGLGLDQNFFYDDAGDYGTIVLNSLGPHA</sequence>
<dbReference type="GO" id="GO:0000981">
    <property type="term" value="F:DNA-binding transcription factor activity, RNA polymerase II-specific"/>
    <property type="evidence" value="ECO:0007669"/>
    <property type="project" value="InterPro"/>
</dbReference>
<dbReference type="Proteomes" id="UP000193689">
    <property type="component" value="Unassembled WGS sequence"/>
</dbReference>
<keyword evidence="5" id="KW-0804">Transcription</keyword>
<gene>
    <name evidence="9" type="ORF">BCR38DRAFT_402951</name>
</gene>
<dbReference type="InParanoid" id="A0A1Y2D9M7"/>
<dbReference type="InterPro" id="IPR007219">
    <property type="entry name" value="XnlR_reg_dom"/>
</dbReference>
<feature type="compositionally biased region" description="Low complexity" evidence="7">
    <location>
        <begin position="559"/>
        <end position="575"/>
    </location>
</feature>
<dbReference type="OrthoDB" id="5226580at2759"/>